<dbReference type="NCBIfam" id="TIGR00449">
    <property type="entry name" value="tgt_general"/>
    <property type="match status" value="1"/>
</dbReference>
<dbReference type="InterPro" id="IPR036511">
    <property type="entry name" value="TGT-like_sf"/>
</dbReference>
<proteinExistence type="inferred from homology"/>
<dbReference type="NCBIfam" id="TIGR00430">
    <property type="entry name" value="Q_tRNA_tgt"/>
    <property type="match status" value="1"/>
</dbReference>
<dbReference type="GO" id="GO:0008616">
    <property type="term" value="P:tRNA queuosine(34) biosynthetic process"/>
    <property type="evidence" value="ECO:0007669"/>
    <property type="project" value="TreeGrafter"/>
</dbReference>
<evidence type="ECO:0000259" key="4">
    <source>
        <dbReference type="Pfam" id="PF01702"/>
    </source>
</evidence>
<keyword evidence="1" id="KW-0328">Glycosyltransferase</keyword>
<evidence type="ECO:0000256" key="1">
    <source>
        <dbReference type="ARBA" id="ARBA00022676"/>
    </source>
</evidence>
<dbReference type="GO" id="GO:0005829">
    <property type="term" value="C:cytosol"/>
    <property type="evidence" value="ECO:0007669"/>
    <property type="project" value="TreeGrafter"/>
</dbReference>
<keyword evidence="2" id="KW-0808">Transferase</keyword>
<evidence type="ECO:0000313" key="5">
    <source>
        <dbReference type="EMBL" id="KKM64716.1"/>
    </source>
</evidence>
<dbReference type="EMBL" id="LAZR01010848">
    <property type="protein sequence ID" value="KKM64716.1"/>
    <property type="molecule type" value="Genomic_DNA"/>
</dbReference>
<evidence type="ECO:0000256" key="3">
    <source>
        <dbReference type="ARBA" id="ARBA00022694"/>
    </source>
</evidence>
<keyword evidence="3" id="KW-0819">tRNA processing</keyword>
<dbReference type="HAMAP" id="MF_00168">
    <property type="entry name" value="Q_tRNA_Tgt"/>
    <property type="match status" value="1"/>
</dbReference>
<dbReference type="InterPro" id="IPR002616">
    <property type="entry name" value="tRNA_ribo_trans-like"/>
</dbReference>
<dbReference type="AlphaFoldDB" id="A0A0F9JQL7"/>
<sequence length="379" mass="42246">MSQSCFMSFEKLGEDGLARRGRLTFPRGTVETPAFMPVGTYGTVKGMLPRDIHETGAEIILGNTFHLMLRPGTEVVKAHGDLHDFTQWKGPILTDSGGFQVFSLGEMRKITEEEVTFRSPIDGSPVKLSPEIAIQVQRDLGSDIVMIFDECTPYPATEKQARESMELSLRWAKRSKDAHEGNPAALFGIVQGGMYESLRDRSLDGLTDIGFDGYAIGGLSVGEPKEDMIRILDHLPTKMPADKPRYLMGVGRPEDIVEAVRRGVDMFDCVMPTRNARNGHLFVSTGTVKIRNARHRHDTAPLDERCDCYTCENFSRSYLHHLDKCGEMLGAQLNTIHNLRFYQNLMAGLREAIEAGTLSDFINHFYALRGTAVPAMSNE</sequence>
<organism evidence="5">
    <name type="scientific">marine sediment metagenome</name>
    <dbReference type="NCBI Taxonomy" id="412755"/>
    <lineage>
        <taxon>unclassified sequences</taxon>
        <taxon>metagenomes</taxon>
        <taxon>ecological metagenomes</taxon>
    </lineage>
</organism>
<protein>
    <recommendedName>
        <fullName evidence="4">tRNA-guanine(15) transglycosylase-like domain-containing protein</fullName>
    </recommendedName>
</protein>
<feature type="domain" description="tRNA-guanine(15) transglycosylase-like" evidence="4">
    <location>
        <begin position="16"/>
        <end position="368"/>
    </location>
</feature>
<accession>A0A0F9JQL7</accession>
<dbReference type="SUPFAM" id="SSF51713">
    <property type="entry name" value="tRNA-guanine transglycosylase"/>
    <property type="match status" value="1"/>
</dbReference>
<dbReference type="FunFam" id="3.20.20.105:FF:000001">
    <property type="entry name" value="Queuine tRNA-ribosyltransferase"/>
    <property type="match status" value="1"/>
</dbReference>
<dbReference type="InterPro" id="IPR004803">
    <property type="entry name" value="TGT"/>
</dbReference>
<reference evidence="5" key="1">
    <citation type="journal article" date="2015" name="Nature">
        <title>Complex archaea that bridge the gap between prokaryotes and eukaryotes.</title>
        <authorList>
            <person name="Spang A."/>
            <person name="Saw J.H."/>
            <person name="Jorgensen S.L."/>
            <person name="Zaremba-Niedzwiedzka K."/>
            <person name="Martijn J."/>
            <person name="Lind A.E."/>
            <person name="van Eijk R."/>
            <person name="Schleper C."/>
            <person name="Guy L."/>
            <person name="Ettema T.J."/>
        </authorList>
    </citation>
    <scope>NUCLEOTIDE SEQUENCE</scope>
</reference>
<dbReference type="PANTHER" id="PTHR46499:SF1">
    <property type="entry name" value="QUEUINE TRNA-RIBOSYLTRANSFERASE"/>
    <property type="match status" value="1"/>
</dbReference>
<evidence type="ECO:0000256" key="2">
    <source>
        <dbReference type="ARBA" id="ARBA00022679"/>
    </source>
</evidence>
<dbReference type="InterPro" id="IPR050076">
    <property type="entry name" value="ArchSynthase1/Queuine_TRR"/>
</dbReference>
<name>A0A0F9JQL7_9ZZZZ</name>
<dbReference type="Pfam" id="PF01702">
    <property type="entry name" value="TGT"/>
    <property type="match status" value="1"/>
</dbReference>
<dbReference type="PANTHER" id="PTHR46499">
    <property type="entry name" value="QUEUINE TRNA-RIBOSYLTRANSFERASE"/>
    <property type="match status" value="1"/>
</dbReference>
<dbReference type="GO" id="GO:0008479">
    <property type="term" value="F:tRNA-guanosine(34) queuine transglycosylase activity"/>
    <property type="evidence" value="ECO:0007669"/>
    <property type="project" value="InterPro"/>
</dbReference>
<comment type="caution">
    <text evidence="5">The sequence shown here is derived from an EMBL/GenBank/DDBJ whole genome shotgun (WGS) entry which is preliminary data.</text>
</comment>
<dbReference type="Gene3D" id="3.20.20.105">
    <property type="entry name" value="Queuine tRNA-ribosyltransferase-like"/>
    <property type="match status" value="1"/>
</dbReference>
<gene>
    <name evidence="5" type="ORF">LCGC14_1498570</name>
</gene>